<name>A0A9N9GY10_FUNMO</name>
<dbReference type="InterPro" id="IPR032805">
    <property type="entry name" value="Wax_synthase_dom"/>
</dbReference>
<feature type="transmembrane region" description="Helical" evidence="8">
    <location>
        <begin position="132"/>
        <end position="153"/>
    </location>
</feature>
<evidence type="ECO:0000256" key="5">
    <source>
        <dbReference type="ARBA" id="ARBA00022692"/>
    </source>
</evidence>
<evidence type="ECO:0000256" key="3">
    <source>
        <dbReference type="ARBA" id="ARBA00007282"/>
    </source>
</evidence>
<evidence type="ECO:0000256" key="7">
    <source>
        <dbReference type="ARBA" id="ARBA00023136"/>
    </source>
</evidence>
<evidence type="ECO:0000313" key="10">
    <source>
        <dbReference type="EMBL" id="CAG8637882.1"/>
    </source>
</evidence>
<evidence type="ECO:0000256" key="6">
    <source>
        <dbReference type="ARBA" id="ARBA00022989"/>
    </source>
</evidence>
<proteinExistence type="inferred from homology"/>
<evidence type="ECO:0000256" key="2">
    <source>
        <dbReference type="ARBA" id="ARBA00005179"/>
    </source>
</evidence>
<dbReference type="GO" id="GO:0006629">
    <property type="term" value="P:lipid metabolic process"/>
    <property type="evidence" value="ECO:0007669"/>
    <property type="project" value="InterPro"/>
</dbReference>
<feature type="transmembrane region" description="Helical" evidence="8">
    <location>
        <begin position="347"/>
        <end position="368"/>
    </location>
</feature>
<gene>
    <name evidence="10" type="ORF">FMOSSE_LOCUS10831</name>
</gene>
<evidence type="ECO:0000313" key="11">
    <source>
        <dbReference type="Proteomes" id="UP000789375"/>
    </source>
</evidence>
<comment type="pathway">
    <text evidence="2">Secondary metabolite biosynthesis.</text>
</comment>
<sequence>MISLQDFDPPTIPLWAYHSSILSTLIIFILFSAKKPSSYFHYAFLWIVMLVFVSIPVIYRSRYKTPDQNIALPVISITFKMILWLKNCLRSNIKKDKHVESFGRTLFYWRKNVTFEPTPSDIPIKEQINEKLLFRFLIIMFKWILFELSFKFVDKFGYNVPNEIYFLRLFKWLFINGNPPLTIIQFVHCLVSCFLVYVYLSLNYDIVLLISSLILKYLSNKNSLTQKQITIRGWCTSLIFHTRHIFYYPYFSISPRELWSFRWQGVFNETFKELGYSPVRSITKSHTLGVLAAFTISGILHEYTLLIQMNKISGEHMLFFLFHGFMFLLWESMFHPTKNSLVIYKKGLMWIIWMIIACASVPSFVEVFTRHNQYVILSVFTDYQKNNTNVV</sequence>
<keyword evidence="6 8" id="KW-1133">Transmembrane helix</keyword>
<dbReference type="PANTHER" id="PTHR31595">
    <property type="entry name" value="LONG-CHAIN-ALCOHOL O-FATTY-ACYLTRANSFERASE 3-RELATED"/>
    <property type="match status" value="1"/>
</dbReference>
<feature type="transmembrane region" description="Helical" evidence="8">
    <location>
        <begin position="12"/>
        <end position="32"/>
    </location>
</feature>
<reference evidence="10" key="1">
    <citation type="submission" date="2021-06" db="EMBL/GenBank/DDBJ databases">
        <authorList>
            <person name="Kallberg Y."/>
            <person name="Tangrot J."/>
            <person name="Rosling A."/>
        </authorList>
    </citation>
    <scope>NUCLEOTIDE SEQUENCE</scope>
    <source>
        <strain evidence="10">87-6 pot B 2015</strain>
    </source>
</reference>
<keyword evidence="11" id="KW-1185">Reference proteome</keyword>
<keyword evidence="4" id="KW-0808">Transferase</keyword>
<keyword evidence="5 8" id="KW-0812">Transmembrane</keyword>
<keyword evidence="7 8" id="KW-0472">Membrane</keyword>
<feature type="transmembrane region" description="Helical" evidence="8">
    <location>
        <begin position="70"/>
        <end position="89"/>
    </location>
</feature>
<feature type="transmembrane region" description="Helical" evidence="8">
    <location>
        <begin position="183"/>
        <end position="210"/>
    </location>
</feature>
<dbReference type="AlphaFoldDB" id="A0A9N9GY10"/>
<accession>A0A9N9GY10</accession>
<organism evidence="10 11">
    <name type="scientific">Funneliformis mosseae</name>
    <name type="common">Endomycorrhizal fungus</name>
    <name type="synonym">Glomus mosseae</name>
    <dbReference type="NCBI Taxonomy" id="27381"/>
    <lineage>
        <taxon>Eukaryota</taxon>
        <taxon>Fungi</taxon>
        <taxon>Fungi incertae sedis</taxon>
        <taxon>Mucoromycota</taxon>
        <taxon>Glomeromycotina</taxon>
        <taxon>Glomeromycetes</taxon>
        <taxon>Glomerales</taxon>
        <taxon>Glomeraceae</taxon>
        <taxon>Funneliformis</taxon>
    </lineage>
</organism>
<dbReference type="GO" id="GO:0008374">
    <property type="term" value="F:O-acyltransferase activity"/>
    <property type="evidence" value="ECO:0007669"/>
    <property type="project" value="InterPro"/>
</dbReference>
<dbReference type="InterPro" id="IPR044851">
    <property type="entry name" value="Wax_synthase"/>
</dbReference>
<protein>
    <submittedName>
        <fullName evidence="10">4484_t:CDS:1</fullName>
    </submittedName>
</protein>
<dbReference type="Pfam" id="PF13813">
    <property type="entry name" value="MBOAT_2"/>
    <property type="match status" value="1"/>
</dbReference>
<dbReference type="Proteomes" id="UP000789375">
    <property type="component" value="Unassembled WGS sequence"/>
</dbReference>
<comment type="caution">
    <text evidence="10">The sequence shown here is derived from an EMBL/GenBank/DDBJ whole genome shotgun (WGS) entry which is preliminary data.</text>
</comment>
<evidence type="ECO:0000256" key="8">
    <source>
        <dbReference type="SAM" id="Phobius"/>
    </source>
</evidence>
<dbReference type="GO" id="GO:0016020">
    <property type="term" value="C:membrane"/>
    <property type="evidence" value="ECO:0007669"/>
    <property type="project" value="UniProtKB-SubCell"/>
</dbReference>
<comment type="similarity">
    <text evidence="3">Belongs to the wax synthase family.</text>
</comment>
<comment type="subcellular location">
    <subcellularLocation>
        <location evidence="1">Membrane</location>
        <topology evidence="1">Multi-pass membrane protein</topology>
    </subcellularLocation>
</comment>
<feature type="transmembrane region" description="Helical" evidence="8">
    <location>
        <begin position="39"/>
        <end position="58"/>
    </location>
</feature>
<evidence type="ECO:0000256" key="4">
    <source>
        <dbReference type="ARBA" id="ARBA00022679"/>
    </source>
</evidence>
<dbReference type="EMBL" id="CAJVPP010003818">
    <property type="protein sequence ID" value="CAG8637882.1"/>
    <property type="molecule type" value="Genomic_DNA"/>
</dbReference>
<evidence type="ECO:0000256" key="1">
    <source>
        <dbReference type="ARBA" id="ARBA00004141"/>
    </source>
</evidence>
<feature type="domain" description="Wax synthase" evidence="9">
    <location>
        <begin position="244"/>
        <end position="321"/>
    </location>
</feature>
<evidence type="ECO:0000259" key="9">
    <source>
        <dbReference type="Pfam" id="PF13813"/>
    </source>
</evidence>
<feature type="transmembrane region" description="Helical" evidence="8">
    <location>
        <begin position="318"/>
        <end position="335"/>
    </location>
</feature>
<dbReference type="PANTHER" id="PTHR31595:SF57">
    <property type="entry name" value="OS04G0481900 PROTEIN"/>
    <property type="match status" value="1"/>
</dbReference>